<evidence type="ECO:0000256" key="9">
    <source>
        <dbReference type="PIRSR" id="PIRSR036684-2"/>
    </source>
</evidence>
<dbReference type="SUPFAM" id="SSF53659">
    <property type="entry name" value="Isocitrate/Isopropylmalate dehydrogenase-like"/>
    <property type="match status" value="1"/>
</dbReference>
<keyword evidence="6" id="KW-0560">Oxidoreductase</keyword>
<dbReference type="GO" id="GO:0016746">
    <property type="term" value="F:acyltransferase activity"/>
    <property type="evidence" value="ECO:0007669"/>
    <property type="project" value="InterPro"/>
</dbReference>
<dbReference type="SUPFAM" id="SSF53223">
    <property type="entry name" value="Aminoacid dehydrogenase-like, N-terminal domain"/>
    <property type="match status" value="1"/>
</dbReference>
<dbReference type="InterPro" id="IPR042113">
    <property type="entry name" value="P_AcTrfase_dom1"/>
</dbReference>
<feature type="domain" description="Malic enzyme NAD-binding" evidence="11">
    <location>
        <begin position="161"/>
        <end position="398"/>
    </location>
</feature>
<evidence type="ECO:0000256" key="6">
    <source>
        <dbReference type="ARBA" id="ARBA00023002"/>
    </source>
</evidence>
<dbReference type="GO" id="GO:0006108">
    <property type="term" value="P:malate metabolic process"/>
    <property type="evidence" value="ECO:0007669"/>
    <property type="project" value="InterPro"/>
</dbReference>
<evidence type="ECO:0000256" key="3">
    <source>
        <dbReference type="ARBA" id="ARBA00007686"/>
    </source>
</evidence>
<evidence type="ECO:0000313" key="13">
    <source>
        <dbReference type="EMBL" id="AXA34953.1"/>
    </source>
</evidence>
<dbReference type="FunFam" id="3.40.50.10380:FF:000003">
    <property type="entry name" value="NADP-dependent malic enzyme"/>
    <property type="match status" value="1"/>
</dbReference>
<feature type="binding site" evidence="9">
    <location>
        <position position="134"/>
    </location>
    <ligand>
        <name>a divalent metal cation</name>
        <dbReference type="ChEBI" id="CHEBI:60240"/>
    </ligand>
</feature>
<dbReference type="InterPro" id="IPR046346">
    <property type="entry name" value="Aminoacid_DH-like_N_sf"/>
</dbReference>
<feature type="domain" description="Malic enzyme N-terminal" evidence="12">
    <location>
        <begin position="16"/>
        <end position="149"/>
    </location>
</feature>
<dbReference type="GO" id="GO:0046872">
    <property type="term" value="F:metal ion binding"/>
    <property type="evidence" value="ECO:0007669"/>
    <property type="project" value="UniProtKB-KW"/>
</dbReference>
<dbReference type="SMART" id="SM00919">
    <property type="entry name" value="Malic_M"/>
    <property type="match status" value="1"/>
</dbReference>
<dbReference type="InterPro" id="IPR051674">
    <property type="entry name" value="Malate_Decarboxylase"/>
</dbReference>
<dbReference type="CDD" id="cd05311">
    <property type="entry name" value="NAD_bind_2_malic_enz"/>
    <property type="match status" value="1"/>
</dbReference>
<dbReference type="Gene3D" id="3.40.50.10380">
    <property type="entry name" value="Malic enzyme, N-terminal domain"/>
    <property type="match status" value="1"/>
</dbReference>
<keyword evidence="5 9" id="KW-0479">Metal-binding</keyword>
<evidence type="ECO:0000256" key="10">
    <source>
        <dbReference type="PIRSR" id="PIRSR036684-3"/>
    </source>
</evidence>
<feature type="active site" description="Proton acceptor" evidence="8">
    <location>
        <position position="92"/>
    </location>
</feature>
<dbReference type="KEGG" id="schv:BRCON_0176"/>
<evidence type="ECO:0000256" key="4">
    <source>
        <dbReference type="ARBA" id="ARBA00008756"/>
    </source>
</evidence>
<keyword evidence="10" id="KW-0521">NADP</keyword>
<dbReference type="Gene3D" id="3.40.50.10950">
    <property type="match status" value="1"/>
</dbReference>
<accession>A0A2Z4Y2M7</accession>
<organism evidence="13 14">
    <name type="scientific">Sumerlaea chitinivorans</name>
    <dbReference type="NCBI Taxonomy" id="2250252"/>
    <lineage>
        <taxon>Bacteria</taxon>
        <taxon>Candidatus Sumerlaeota</taxon>
        <taxon>Candidatus Sumerlaeia</taxon>
        <taxon>Candidatus Sumerlaeales</taxon>
        <taxon>Candidatus Sumerlaeaceae</taxon>
        <taxon>Candidatus Sumerlaea</taxon>
    </lineage>
</organism>
<feature type="binding site" evidence="10">
    <location>
        <position position="160"/>
    </location>
    <ligand>
        <name>a divalent metal cation</name>
        <dbReference type="ChEBI" id="CHEBI:60240"/>
    </ligand>
</feature>
<evidence type="ECO:0000256" key="7">
    <source>
        <dbReference type="ARBA" id="ARBA00023268"/>
    </source>
</evidence>
<dbReference type="Pfam" id="PF03949">
    <property type="entry name" value="Malic_M"/>
    <property type="match status" value="1"/>
</dbReference>
<dbReference type="Proteomes" id="UP000262583">
    <property type="component" value="Chromosome"/>
</dbReference>
<dbReference type="InterPro" id="IPR037062">
    <property type="entry name" value="Malic_N_dom_sf"/>
</dbReference>
<evidence type="ECO:0000259" key="11">
    <source>
        <dbReference type="SMART" id="SM00919"/>
    </source>
</evidence>
<evidence type="ECO:0000256" key="8">
    <source>
        <dbReference type="PIRSR" id="PIRSR036684-1"/>
    </source>
</evidence>
<dbReference type="InterPro" id="IPR012188">
    <property type="entry name" value="ME_PTA"/>
</dbReference>
<protein>
    <submittedName>
        <fullName evidence="13">NADP-dependent malic enzyme</fullName>
    </submittedName>
</protein>
<dbReference type="FunFam" id="3.40.50.720:FF:000095">
    <property type="entry name" value="NADP-dependent malic enzyme"/>
    <property type="match status" value="1"/>
</dbReference>
<dbReference type="GO" id="GO:0004470">
    <property type="term" value="F:malic enzyme activity"/>
    <property type="evidence" value="ECO:0007669"/>
    <property type="project" value="InterPro"/>
</dbReference>
<dbReference type="EMBL" id="CP030759">
    <property type="protein sequence ID" value="AXA34953.1"/>
    <property type="molecule type" value="Genomic_DNA"/>
</dbReference>
<proteinExistence type="inferred from homology"/>
<evidence type="ECO:0000256" key="2">
    <source>
        <dbReference type="ARBA" id="ARBA00001946"/>
    </source>
</evidence>
<comment type="similarity">
    <text evidence="4">In the C-terminal section; belongs to the phosphate acetyltransferase and butyryltransferase family.</text>
</comment>
<dbReference type="Pfam" id="PF01515">
    <property type="entry name" value="PTA_PTB"/>
    <property type="match status" value="1"/>
</dbReference>
<evidence type="ECO:0000259" key="12">
    <source>
        <dbReference type="SMART" id="SM01274"/>
    </source>
</evidence>
<comment type="cofactor">
    <cofactor evidence="2">
        <name>Mg(2+)</name>
        <dbReference type="ChEBI" id="CHEBI:18420"/>
    </cofactor>
</comment>
<dbReference type="Pfam" id="PF00390">
    <property type="entry name" value="malic"/>
    <property type="match status" value="2"/>
</dbReference>
<dbReference type="InterPro" id="IPR012301">
    <property type="entry name" value="Malic_N_dom"/>
</dbReference>
<feature type="binding site" evidence="9">
    <location>
        <position position="135"/>
    </location>
    <ligand>
        <name>a divalent metal cation</name>
        <dbReference type="ChEBI" id="CHEBI:60240"/>
    </ligand>
</feature>
<gene>
    <name evidence="13" type="ORF">BRCON_0176</name>
</gene>
<dbReference type="InterPro" id="IPR012302">
    <property type="entry name" value="Malic_NAD-bd"/>
</dbReference>
<comment type="cofactor">
    <cofactor evidence="1">
        <name>Mn(2+)</name>
        <dbReference type="ChEBI" id="CHEBI:29035"/>
    </cofactor>
</comment>
<comment type="similarity">
    <text evidence="3">In the N-terminal section; belongs to the malic enzymes family.</text>
</comment>
<dbReference type="SUPFAM" id="SSF51735">
    <property type="entry name" value="NAD(P)-binding Rossmann-fold domains"/>
    <property type="match status" value="1"/>
</dbReference>
<dbReference type="Gene3D" id="3.40.50.10750">
    <property type="entry name" value="Isocitrate/Isopropylmalate dehydrogenase-like"/>
    <property type="match status" value="1"/>
</dbReference>
<sequence length="753" mass="82888">MSMREEALEYHRRRPAGKLEVTPTKPCLTQHDLALAYTPGVAEPCREIAKNPEDSFRYTARGNLVAVISNGTAVLGLGDIGALAGKPVMEGKALLFKRFADIDAIDIEVDTKDPELFIQTVKLLEPTFGGINLEDIKAPECFEIEERLRASMEIPVFHDDQHGTAIISGAALLNALTLVGKRLDEVKIVFSGAGAAAIATARFYVLLGARRENIVFVDSKGVVYEGRTEGMNRWKQEFASPTQARTLADAMRDADVFVGLSVAGAVTEEMLLSMAPKPIVFALANPDPEIPYEVARRVRPDAIVATGRSDYPNQVNNVLGFPFIFRGALDVRARQINETMKIAAAHALAALAHEEVPESVARAYGVELLRFGPEYLIPKPLDPRVLMWVAPAVAKAAMESGVARRQLDLDAYREQLEMRFGRSREVMRIVFHKARTNPKRVAFAEGEHPKIVRAAAQLVAARIARPVLIGDEYKIRAQASQLGLELEGVAIEDIRCSPARERYIQRIYELRCRKGVTLSEARELILNPNYYAAVMVEQGDCDVMISGIGYHYPVGLRPPLQIIGTSPEFGVAAGVYLVVTRQRTLFFADATVNIDLDAERLAKVAVLTARLARSFDIEPRVAMLSFSNFGSVRHPRTRVVQEAVKIARQLDPTLTIDGEMQANTALNARHLSETYPFSLLKDEANVLIFPDLESGNIGYKLVACLANAEVVGPILVGMRKPVHILQRGDEVKDIVNLCAIAVVEAQEMPLQES</sequence>
<evidence type="ECO:0000256" key="1">
    <source>
        <dbReference type="ARBA" id="ARBA00001936"/>
    </source>
</evidence>
<dbReference type="PANTHER" id="PTHR43237">
    <property type="entry name" value="NADP-DEPENDENT MALIC ENZYME"/>
    <property type="match status" value="1"/>
</dbReference>
<evidence type="ECO:0000256" key="5">
    <source>
        <dbReference type="ARBA" id="ARBA00022723"/>
    </source>
</evidence>
<dbReference type="PANTHER" id="PTHR43237:SF4">
    <property type="entry name" value="NADP-DEPENDENT MALIC ENZYME"/>
    <property type="match status" value="1"/>
</dbReference>
<dbReference type="PIRSF" id="PIRSF036684">
    <property type="entry name" value="ME_PTA"/>
    <property type="match status" value="1"/>
</dbReference>
<reference evidence="13 14" key="1">
    <citation type="submission" date="2018-05" db="EMBL/GenBank/DDBJ databases">
        <title>A metagenomic window into the 2 km-deep terrestrial subsurface aquifer revealed taxonomically and functionally diverse microbial community comprising novel uncultured bacterial lineages.</title>
        <authorList>
            <person name="Kadnikov V.V."/>
            <person name="Mardanov A.V."/>
            <person name="Beletsky A.V."/>
            <person name="Banks D."/>
            <person name="Pimenov N.V."/>
            <person name="Frank Y.A."/>
            <person name="Karnachuk O.V."/>
            <person name="Ravin N.V."/>
        </authorList>
    </citation>
    <scope>NUCLEOTIDE SEQUENCE [LARGE SCALE GENOMIC DNA]</scope>
    <source>
        <strain evidence="13">BY</strain>
    </source>
</reference>
<dbReference type="InterPro" id="IPR045213">
    <property type="entry name" value="Malic_NAD-bd_bact_type"/>
</dbReference>
<dbReference type="GO" id="GO:0016616">
    <property type="term" value="F:oxidoreductase activity, acting on the CH-OH group of donors, NAD or NADP as acceptor"/>
    <property type="evidence" value="ECO:0007669"/>
    <property type="project" value="InterPro"/>
</dbReference>
<dbReference type="SMART" id="SM01274">
    <property type="entry name" value="malic"/>
    <property type="match status" value="1"/>
</dbReference>
<feature type="binding site" evidence="10">
    <location>
        <begin position="74"/>
        <end position="81"/>
    </location>
    <ligand>
        <name>NADP(+)</name>
        <dbReference type="ChEBI" id="CHEBI:58349"/>
    </ligand>
</feature>
<dbReference type="Gene3D" id="3.40.50.720">
    <property type="entry name" value="NAD(P)-binding Rossmann-like Domain"/>
    <property type="match status" value="1"/>
</dbReference>
<keyword evidence="7" id="KW-0511">Multifunctional enzyme</keyword>
<dbReference type="InterPro" id="IPR002505">
    <property type="entry name" value="PTA_PTB"/>
</dbReference>
<evidence type="ECO:0000313" key="14">
    <source>
        <dbReference type="Proteomes" id="UP000262583"/>
    </source>
</evidence>
<name>A0A2Z4Y2M7_SUMC1</name>
<dbReference type="AlphaFoldDB" id="A0A2Z4Y2M7"/>
<dbReference type="InterPro" id="IPR042112">
    <property type="entry name" value="P_AcTrfase_dom2"/>
</dbReference>
<dbReference type="InterPro" id="IPR036291">
    <property type="entry name" value="NAD(P)-bd_dom_sf"/>
</dbReference>
<feature type="binding site" evidence="10">
    <location>
        <position position="285"/>
    </location>
    <ligand>
        <name>a divalent metal cation</name>
        <dbReference type="ChEBI" id="CHEBI:60240"/>
    </ligand>
</feature>
<dbReference type="GO" id="GO:0051287">
    <property type="term" value="F:NAD binding"/>
    <property type="evidence" value="ECO:0007669"/>
    <property type="project" value="InterPro"/>
</dbReference>